<feature type="domain" description="HTH marR-type" evidence="6">
    <location>
        <begin position="8"/>
        <end position="151"/>
    </location>
</feature>
<dbReference type="CDD" id="cd00090">
    <property type="entry name" value="HTH_ARSR"/>
    <property type="match status" value="1"/>
</dbReference>
<evidence type="ECO:0000313" key="8">
    <source>
        <dbReference type="Proteomes" id="UP000621454"/>
    </source>
</evidence>
<dbReference type="GO" id="GO:0005737">
    <property type="term" value="C:cytoplasm"/>
    <property type="evidence" value="ECO:0007669"/>
    <property type="project" value="UniProtKB-SubCell"/>
</dbReference>
<dbReference type="EMBL" id="BMGC01000012">
    <property type="protein sequence ID" value="GGB32634.1"/>
    <property type="molecule type" value="Genomic_DNA"/>
</dbReference>
<dbReference type="GO" id="GO:0003677">
    <property type="term" value="F:DNA binding"/>
    <property type="evidence" value="ECO:0007669"/>
    <property type="project" value="UniProtKB-KW"/>
</dbReference>
<dbReference type="GO" id="GO:0003700">
    <property type="term" value="F:DNA-binding transcription factor activity"/>
    <property type="evidence" value="ECO:0007669"/>
    <property type="project" value="InterPro"/>
</dbReference>
<dbReference type="SMART" id="SM00347">
    <property type="entry name" value="HTH_MARR"/>
    <property type="match status" value="1"/>
</dbReference>
<dbReference type="InterPro" id="IPR036388">
    <property type="entry name" value="WH-like_DNA-bd_sf"/>
</dbReference>
<evidence type="ECO:0000256" key="2">
    <source>
        <dbReference type="ARBA" id="ARBA00022490"/>
    </source>
</evidence>
<keyword evidence="5" id="KW-0804">Transcription</keyword>
<name>A0A916WU19_9ACTN</name>
<evidence type="ECO:0000313" key="7">
    <source>
        <dbReference type="EMBL" id="GGB32634.1"/>
    </source>
</evidence>
<dbReference type="PANTHER" id="PTHR33164">
    <property type="entry name" value="TRANSCRIPTIONAL REGULATOR, MARR FAMILY"/>
    <property type="match status" value="1"/>
</dbReference>
<dbReference type="InterPro" id="IPR039422">
    <property type="entry name" value="MarR/SlyA-like"/>
</dbReference>
<protein>
    <submittedName>
        <fullName evidence="7">Transcriptional regulator, MarR family protein</fullName>
    </submittedName>
</protein>
<reference evidence="7" key="1">
    <citation type="journal article" date="2014" name="Int. J. Syst. Evol. Microbiol.">
        <title>Complete genome sequence of Corynebacterium casei LMG S-19264T (=DSM 44701T), isolated from a smear-ripened cheese.</title>
        <authorList>
            <consortium name="US DOE Joint Genome Institute (JGI-PGF)"/>
            <person name="Walter F."/>
            <person name="Albersmeier A."/>
            <person name="Kalinowski J."/>
            <person name="Ruckert C."/>
        </authorList>
    </citation>
    <scope>NUCLEOTIDE SEQUENCE</scope>
    <source>
        <strain evidence="7">CGMCC 1.12827</strain>
    </source>
</reference>
<keyword evidence="8" id="KW-1185">Reference proteome</keyword>
<dbReference type="Proteomes" id="UP000621454">
    <property type="component" value="Unassembled WGS sequence"/>
</dbReference>
<dbReference type="RefSeq" id="WP_188586540.1">
    <property type="nucleotide sequence ID" value="NZ_BMGC01000012.1"/>
</dbReference>
<dbReference type="InterPro" id="IPR000835">
    <property type="entry name" value="HTH_MarR-typ"/>
</dbReference>
<dbReference type="Gene3D" id="1.10.10.10">
    <property type="entry name" value="Winged helix-like DNA-binding domain superfamily/Winged helix DNA-binding domain"/>
    <property type="match status" value="1"/>
</dbReference>
<evidence type="ECO:0000256" key="4">
    <source>
        <dbReference type="ARBA" id="ARBA00023125"/>
    </source>
</evidence>
<keyword evidence="2" id="KW-0963">Cytoplasm</keyword>
<comment type="caution">
    <text evidence="7">The sequence shown here is derived from an EMBL/GenBank/DDBJ whole genome shotgun (WGS) entry which is preliminary data.</text>
</comment>
<proteinExistence type="predicted"/>
<keyword evidence="4" id="KW-0238">DNA-binding</keyword>
<gene>
    <name evidence="7" type="ORF">GCM10011489_21020</name>
</gene>
<keyword evidence="3" id="KW-0805">Transcription regulation</keyword>
<evidence type="ECO:0000256" key="1">
    <source>
        <dbReference type="ARBA" id="ARBA00004496"/>
    </source>
</evidence>
<accession>A0A916WU19</accession>
<dbReference type="PANTHER" id="PTHR33164:SF5">
    <property type="entry name" value="ORGANIC HYDROPEROXIDE RESISTANCE TRANSCRIPTIONAL REGULATOR"/>
    <property type="match status" value="1"/>
</dbReference>
<evidence type="ECO:0000259" key="6">
    <source>
        <dbReference type="PROSITE" id="PS50995"/>
    </source>
</evidence>
<dbReference type="AlphaFoldDB" id="A0A916WU19"/>
<comment type="subcellular location">
    <subcellularLocation>
        <location evidence="1">Cytoplasm</location>
    </subcellularLocation>
</comment>
<dbReference type="InterPro" id="IPR055166">
    <property type="entry name" value="Transc_reg_Sar_Rot_HTH"/>
</dbReference>
<dbReference type="InterPro" id="IPR011991">
    <property type="entry name" value="ArsR-like_HTH"/>
</dbReference>
<dbReference type="PROSITE" id="PS50995">
    <property type="entry name" value="HTH_MARR_2"/>
    <property type="match status" value="1"/>
</dbReference>
<evidence type="ECO:0000256" key="5">
    <source>
        <dbReference type="ARBA" id="ARBA00023163"/>
    </source>
</evidence>
<sequence length="161" mass="17550">MSTPPSLDEHLCFALYSASRAITAAERPGLQELGLTYPQYLVMLVLWEADGDVTVSQIGDRLALDSGTLSPLLKRLQTLGLIERARSAEDERSVLVSLTESGAQMRMRAGCVVAAAITADTPLDAEPSHDGDEFTVDELEELRDALNRLTNVLRHKTVART</sequence>
<organism evidence="7 8">
    <name type="scientific">Gordonia jinhuaensis</name>
    <dbReference type="NCBI Taxonomy" id="1517702"/>
    <lineage>
        <taxon>Bacteria</taxon>
        <taxon>Bacillati</taxon>
        <taxon>Actinomycetota</taxon>
        <taxon>Actinomycetes</taxon>
        <taxon>Mycobacteriales</taxon>
        <taxon>Gordoniaceae</taxon>
        <taxon>Gordonia</taxon>
    </lineage>
</organism>
<dbReference type="SUPFAM" id="SSF46785">
    <property type="entry name" value="Winged helix' DNA-binding domain"/>
    <property type="match status" value="1"/>
</dbReference>
<reference evidence="7" key="2">
    <citation type="submission" date="2020-09" db="EMBL/GenBank/DDBJ databases">
        <authorList>
            <person name="Sun Q."/>
            <person name="Zhou Y."/>
        </authorList>
    </citation>
    <scope>NUCLEOTIDE SEQUENCE</scope>
    <source>
        <strain evidence="7">CGMCC 1.12827</strain>
    </source>
</reference>
<dbReference type="Pfam" id="PF22381">
    <property type="entry name" value="Staph_reg_Sar_Rot"/>
    <property type="match status" value="1"/>
</dbReference>
<dbReference type="GO" id="GO:0006950">
    <property type="term" value="P:response to stress"/>
    <property type="evidence" value="ECO:0007669"/>
    <property type="project" value="TreeGrafter"/>
</dbReference>
<evidence type="ECO:0000256" key="3">
    <source>
        <dbReference type="ARBA" id="ARBA00023015"/>
    </source>
</evidence>
<dbReference type="InterPro" id="IPR036390">
    <property type="entry name" value="WH_DNA-bd_sf"/>
</dbReference>
<dbReference type="PRINTS" id="PR00598">
    <property type="entry name" value="HTHMARR"/>
</dbReference>